<dbReference type="EMBL" id="MCFI01000001">
    <property type="protein sequence ID" value="ORY87813.1"/>
    <property type="molecule type" value="Genomic_DNA"/>
</dbReference>
<evidence type="ECO:0000313" key="7">
    <source>
        <dbReference type="Proteomes" id="UP000193685"/>
    </source>
</evidence>
<name>A0A1Y2FUX1_PROLT</name>
<dbReference type="GO" id="GO:0003723">
    <property type="term" value="F:RNA binding"/>
    <property type="evidence" value="ECO:0007669"/>
    <property type="project" value="UniProtKB-KW"/>
</dbReference>
<dbReference type="OrthoDB" id="64353at2759"/>
<comment type="similarity">
    <text evidence="4">Belongs to the metallo-beta-lactamase superfamily. RNA-metabolizing metallo-beta-lactamase-like family. CPSF2/YSH1 subfamily.</text>
</comment>
<dbReference type="InterPro" id="IPR022712">
    <property type="entry name" value="Beta_Casp"/>
</dbReference>
<dbReference type="Pfam" id="PF10996">
    <property type="entry name" value="Beta-Casp"/>
    <property type="match status" value="1"/>
</dbReference>
<dbReference type="InterPro" id="IPR035639">
    <property type="entry name" value="CPSF2_MBL"/>
</dbReference>
<dbReference type="InterPro" id="IPR001279">
    <property type="entry name" value="Metallo-B-lactamas"/>
</dbReference>
<dbReference type="InterPro" id="IPR011108">
    <property type="entry name" value="RMMBL"/>
</dbReference>
<dbReference type="InterPro" id="IPR027075">
    <property type="entry name" value="CPSF2"/>
</dbReference>
<keyword evidence="3 4" id="KW-0539">Nucleus</keyword>
<dbReference type="SUPFAM" id="SSF56281">
    <property type="entry name" value="Metallo-hydrolase/oxidoreductase"/>
    <property type="match status" value="1"/>
</dbReference>
<dbReference type="Pfam" id="PF07521">
    <property type="entry name" value="RMMBL"/>
    <property type="match status" value="1"/>
</dbReference>
<dbReference type="Pfam" id="PF16661">
    <property type="entry name" value="Lactamase_B_6"/>
    <property type="match status" value="1"/>
</dbReference>
<dbReference type="Gene3D" id="3.60.15.10">
    <property type="entry name" value="Ribonuclease Z/Hydroxyacylglutathione hydrolase-like"/>
    <property type="match status" value="1"/>
</dbReference>
<gene>
    <name evidence="6" type="ORF">BCR37DRAFT_375711</name>
</gene>
<protein>
    <recommendedName>
        <fullName evidence="4">Cleavage and polyadenylation specificity factor subunit 2</fullName>
    </recommendedName>
    <alternativeName>
        <fullName evidence="4">Cleavage and polyadenylation specificity factor 100 kDa subunit</fullName>
    </alternativeName>
</protein>
<dbReference type="RefSeq" id="XP_040728308.1">
    <property type="nucleotide sequence ID" value="XM_040868439.1"/>
</dbReference>
<dbReference type="InterPro" id="IPR036866">
    <property type="entry name" value="RibonucZ/Hydroxyglut_hydro"/>
</dbReference>
<dbReference type="Pfam" id="PF13299">
    <property type="entry name" value="CPSF100_C"/>
    <property type="match status" value="1"/>
</dbReference>
<dbReference type="OMA" id="QSRHNME"/>
<dbReference type="Proteomes" id="UP000193685">
    <property type="component" value="Unassembled WGS sequence"/>
</dbReference>
<keyword evidence="7" id="KW-1185">Reference proteome</keyword>
<dbReference type="AlphaFoldDB" id="A0A1Y2FUX1"/>
<comment type="subcellular location">
    <subcellularLocation>
        <location evidence="1 4">Nucleus</location>
    </subcellularLocation>
</comment>
<comment type="caution">
    <text evidence="6">The sequence shown here is derived from an EMBL/GenBank/DDBJ whole genome shotgun (WGS) entry which is preliminary data.</text>
</comment>
<keyword evidence="4" id="KW-0694">RNA-binding</keyword>
<evidence type="ECO:0000256" key="3">
    <source>
        <dbReference type="ARBA" id="ARBA00023242"/>
    </source>
</evidence>
<organism evidence="6 7">
    <name type="scientific">Protomyces lactucae-debilis</name>
    <dbReference type="NCBI Taxonomy" id="2754530"/>
    <lineage>
        <taxon>Eukaryota</taxon>
        <taxon>Fungi</taxon>
        <taxon>Dikarya</taxon>
        <taxon>Ascomycota</taxon>
        <taxon>Taphrinomycotina</taxon>
        <taxon>Taphrinomycetes</taxon>
        <taxon>Taphrinales</taxon>
        <taxon>Protomycetaceae</taxon>
        <taxon>Protomyces</taxon>
    </lineage>
</organism>
<dbReference type="PANTHER" id="PTHR45922:SF1">
    <property type="entry name" value="CLEAVAGE AND POLYADENYLATION SPECIFICITY FACTOR SUBUNIT 2"/>
    <property type="match status" value="1"/>
</dbReference>
<keyword evidence="2 4" id="KW-0507">mRNA processing</keyword>
<dbReference type="CDD" id="cd16293">
    <property type="entry name" value="CPSF2-like_MBL-fold"/>
    <property type="match status" value="1"/>
</dbReference>
<reference evidence="6 7" key="1">
    <citation type="submission" date="2016-07" db="EMBL/GenBank/DDBJ databases">
        <title>Pervasive Adenine N6-methylation of Active Genes in Fungi.</title>
        <authorList>
            <consortium name="DOE Joint Genome Institute"/>
            <person name="Mondo S.J."/>
            <person name="Dannebaum R.O."/>
            <person name="Kuo R.C."/>
            <person name="Labutti K."/>
            <person name="Haridas S."/>
            <person name="Kuo A."/>
            <person name="Salamov A."/>
            <person name="Ahrendt S.R."/>
            <person name="Lipzen A."/>
            <person name="Sullivan W."/>
            <person name="Andreopoulos W.B."/>
            <person name="Clum A."/>
            <person name="Lindquist E."/>
            <person name="Daum C."/>
            <person name="Ramamoorthy G.K."/>
            <person name="Gryganskyi A."/>
            <person name="Culley D."/>
            <person name="Magnuson J.K."/>
            <person name="James T.Y."/>
            <person name="O'Malley M.A."/>
            <person name="Stajich J.E."/>
            <person name="Spatafora J.W."/>
            <person name="Visel A."/>
            <person name="Grigoriev I.V."/>
        </authorList>
    </citation>
    <scope>NUCLEOTIDE SEQUENCE [LARGE SCALE GENOMIC DNA]</scope>
    <source>
        <strain evidence="6 7">12-1054</strain>
    </source>
</reference>
<evidence type="ECO:0000256" key="1">
    <source>
        <dbReference type="ARBA" id="ARBA00004123"/>
    </source>
</evidence>
<evidence type="ECO:0000256" key="4">
    <source>
        <dbReference type="RuleBase" id="RU365006"/>
    </source>
</evidence>
<evidence type="ECO:0000256" key="2">
    <source>
        <dbReference type="ARBA" id="ARBA00022664"/>
    </source>
</evidence>
<accession>A0A1Y2FUX1</accession>
<proteinExistence type="inferred from homology"/>
<sequence>MIEYTTLDEDTTASSLLSLDGTLVLLDPAAGADLHFPHTIEKPDLILLSHADLAHLGGYVYGFRHLGWHTVPCYATLPTVNLGRMAMYDALKTLGEGLTVADVNAAFDWITALRYSQATQLSGKCQGISITAYNAGHTLGGSIWRIVRGADRIVWAVDWNHARDGHLNGAALFVNGQVTEGLERPSLLITDVRNAANPALPTRVKRQTALFDSIMATLANSGSVLIPMDASTRAIELCEMLELHWRTTEPPIPFPVYFLSGSATKTIAYVKSMLEWMSDKMISTYGSSGGLFNLQYVKVVTSASGLPPGPKVVLATSSDLEGGYAQKLLHTQLAASSNNLVLLTQKSTYGKDTLAAKLLEVFESSSNDAAPGSIPAAVTLDLKTTILTRQSVPLEGEELKIYNTEQQRRREEEVARLALEERNRNIIDAEDSESEDEDERAALAAQGVLTRASQTSTAMALGSSSLLSGATFDMLLTDRANSSLPTRLKTFPFLEKRRRFDDYGEVLRPGEFKRADLDDDEGEQVAVQQASRKAGQKRKWGEVNKVGSGLAHDEDEERLAPSKLVSKEEEVHLQCRVRYIDMEGIHDGKSLRNIIESVNPRKLVLIAGSAEEKDAMREACEQMPAMTEAILVPAAGQAVEVSLDANAFEVRLSDTLAASLQWQKLSTHEVAHVTGKLLELAPEAQPGDVRVLDVLTDAADLASAPRIQSLFIGDVRLADLKRALSLRGHAAELRGGGVLLVDAEVAVEKTAKGEVVVQGHASAHFFAVRDVVYGALALIQ</sequence>
<dbReference type="SMART" id="SM01027">
    <property type="entry name" value="Beta-Casp"/>
    <property type="match status" value="1"/>
</dbReference>
<dbReference type="GO" id="GO:0005847">
    <property type="term" value="C:mRNA cleavage and polyadenylation specificity factor complex"/>
    <property type="evidence" value="ECO:0007669"/>
    <property type="project" value="InterPro"/>
</dbReference>
<evidence type="ECO:0000259" key="5">
    <source>
        <dbReference type="SMART" id="SM01027"/>
    </source>
</evidence>
<evidence type="ECO:0000313" key="6">
    <source>
        <dbReference type="EMBL" id="ORY87813.1"/>
    </source>
</evidence>
<dbReference type="STRING" id="56484.A0A1Y2FUX1"/>
<dbReference type="GeneID" id="63785038"/>
<feature type="domain" description="Beta-Casp" evidence="5">
    <location>
        <begin position="234"/>
        <end position="358"/>
    </location>
</feature>
<dbReference type="InterPro" id="IPR025069">
    <property type="entry name" value="Cpsf2_C"/>
</dbReference>
<dbReference type="PANTHER" id="PTHR45922">
    <property type="entry name" value="CLEAVAGE AND POLYADENYLATION SPECIFICITY FACTOR SUBUNIT 2"/>
    <property type="match status" value="1"/>
</dbReference>
<dbReference type="GO" id="GO:0006397">
    <property type="term" value="P:mRNA processing"/>
    <property type="evidence" value="ECO:0007669"/>
    <property type="project" value="UniProtKB-KW"/>
</dbReference>